<feature type="domain" description="WW" evidence="2">
    <location>
        <begin position="380"/>
        <end position="414"/>
    </location>
</feature>
<dbReference type="PROSITE" id="PS01159">
    <property type="entry name" value="WW_DOMAIN_1"/>
    <property type="match status" value="3"/>
</dbReference>
<dbReference type="GO" id="GO:0005685">
    <property type="term" value="C:U1 snRNP"/>
    <property type="evidence" value="ECO:0007669"/>
    <property type="project" value="TreeGrafter"/>
</dbReference>
<feature type="compositionally biased region" description="Acidic residues" evidence="1">
    <location>
        <begin position="204"/>
        <end position="220"/>
    </location>
</feature>
<feature type="region of interest" description="Disordered" evidence="1">
    <location>
        <begin position="145"/>
        <end position="167"/>
    </location>
</feature>
<feature type="domain" description="WW" evidence="2">
    <location>
        <begin position="117"/>
        <end position="151"/>
    </location>
</feature>
<feature type="region of interest" description="Disordered" evidence="1">
    <location>
        <begin position="457"/>
        <end position="479"/>
    </location>
</feature>
<feature type="compositionally biased region" description="Low complexity" evidence="1">
    <location>
        <begin position="313"/>
        <end position="323"/>
    </location>
</feature>
<dbReference type="InterPro" id="IPR001202">
    <property type="entry name" value="WW_dom"/>
</dbReference>
<feature type="region of interest" description="Disordered" evidence="1">
    <location>
        <begin position="495"/>
        <end position="554"/>
    </location>
</feature>
<dbReference type="PANTHER" id="PTHR11864">
    <property type="entry name" value="PRE-MRNA-PROCESSING PROTEIN PRP40"/>
    <property type="match status" value="1"/>
</dbReference>
<reference evidence="3" key="1">
    <citation type="submission" date="2021-01" db="EMBL/GenBank/DDBJ databases">
        <authorList>
            <person name="Corre E."/>
            <person name="Pelletier E."/>
            <person name="Niang G."/>
            <person name="Scheremetjew M."/>
            <person name="Finn R."/>
            <person name="Kale V."/>
            <person name="Holt S."/>
            <person name="Cochrane G."/>
            <person name="Meng A."/>
            <person name="Brown T."/>
            <person name="Cohen L."/>
        </authorList>
    </citation>
    <scope>NUCLEOTIDE SEQUENCE</scope>
    <source>
        <strain evidence="3">CCMP3105</strain>
    </source>
</reference>
<feature type="compositionally biased region" description="Polar residues" evidence="1">
    <location>
        <begin position="498"/>
        <end position="507"/>
    </location>
</feature>
<dbReference type="GO" id="GO:0045292">
    <property type="term" value="P:mRNA cis splicing, via spliceosome"/>
    <property type="evidence" value="ECO:0007669"/>
    <property type="project" value="InterPro"/>
</dbReference>
<feature type="region of interest" description="Disordered" evidence="1">
    <location>
        <begin position="189"/>
        <end position="227"/>
    </location>
</feature>
<feature type="region of interest" description="Disordered" evidence="1">
    <location>
        <begin position="1"/>
        <end position="25"/>
    </location>
</feature>
<accession>A0A7S4RQU6</accession>
<dbReference type="PANTHER" id="PTHR11864:SF0">
    <property type="entry name" value="PRP40 PRE-MRNA PROCESSING FACTOR 40 HOMOLOG A (YEAST)"/>
    <property type="match status" value="1"/>
</dbReference>
<dbReference type="GO" id="GO:0071004">
    <property type="term" value="C:U2-type prespliceosome"/>
    <property type="evidence" value="ECO:0007669"/>
    <property type="project" value="TreeGrafter"/>
</dbReference>
<dbReference type="Gene3D" id="2.20.70.10">
    <property type="match status" value="3"/>
</dbReference>
<gene>
    <name evidence="3" type="ORF">AMON00008_LOCUS39254</name>
</gene>
<dbReference type="EMBL" id="HBNR01055807">
    <property type="protein sequence ID" value="CAE4622442.1"/>
    <property type="molecule type" value="Transcribed_RNA"/>
</dbReference>
<evidence type="ECO:0000256" key="1">
    <source>
        <dbReference type="SAM" id="MobiDB-lite"/>
    </source>
</evidence>
<sequence>MPKAPAQQPGKGRPWTSPAPSQASDRKLIHEGRILGTAHEWNNTWGWIVPLQKISHPQFRGNKIYCHRKDVHVPGGALVPGSTVDFLLYADGRGLGAGDVREAEAGAAAGTGPTEDELLPEGWEKIWSDEHGEYYYWNKESKESSWVPPEMPEAPEQEEGTLPEGWSKQFDPENNEYYYWHAATKTTTWERPKVPAADAAAPAGEEEEPAPDEAEPEAQPDADGPVLGQQRVKGKVEKWQGFFGWIAPLEDLGEDLKPLLENRQDRIYCNWRDIREGTTIEAGSLVEFLLYADDNGLGASDVRLQKDADAEAESAAKAAPAPGKRGRGAKRRAPAPRKDAMAELERQWAEQDAQLGLDEPEAAAPEPAHGVADAQETEDGPLLPGWERHWSEEHSCFYYWHKTAKQSSWERPCLPGVSGEKRDEKVWEGEGAEEGAAKLATPITPVASWAGKEITPLTPATAADKEEARLATGGTKQPSAAFRAAQASGMFLGRGWRGNTQEGSGNSVVKGEKVALRPATKPGLVKRPGDAPQSAAPGKGGWIPSAFAKRPRTQ</sequence>
<dbReference type="CDD" id="cd00201">
    <property type="entry name" value="WW"/>
    <property type="match status" value="3"/>
</dbReference>
<evidence type="ECO:0000313" key="3">
    <source>
        <dbReference type="EMBL" id="CAE4622442.1"/>
    </source>
</evidence>
<dbReference type="SMART" id="SM00456">
    <property type="entry name" value="WW"/>
    <property type="match status" value="3"/>
</dbReference>
<organism evidence="3">
    <name type="scientific">Alexandrium monilatum</name>
    <dbReference type="NCBI Taxonomy" id="311494"/>
    <lineage>
        <taxon>Eukaryota</taxon>
        <taxon>Sar</taxon>
        <taxon>Alveolata</taxon>
        <taxon>Dinophyceae</taxon>
        <taxon>Gonyaulacales</taxon>
        <taxon>Pyrocystaceae</taxon>
        <taxon>Alexandrium</taxon>
    </lineage>
</organism>
<feature type="compositionally biased region" description="Basic residues" evidence="1">
    <location>
        <begin position="324"/>
        <end position="335"/>
    </location>
</feature>
<dbReference type="InterPro" id="IPR036020">
    <property type="entry name" value="WW_dom_sf"/>
</dbReference>
<feature type="region of interest" description="Disordered" evidence="1">
    <location>
        <begin position="363"/>
        <end position="386"/>
    </location>
</feature>
<dbReference type="SUPFAM" id="SSF51045">
    <property type="entry name" value="WW domain"/>
    <property type="match status" value="3"/>
</dbReference>
<proteinExistence type="predicted"/>
<protein>
    <recommendedName>
        <fullName evidence="2">WW domain-containing protein</fullName>
    </recommendedName>
</protein>
<feature type="domain" description="WW" evidence="2">
    <location>
        <begin position="160"/>
        <end position="194"/>
    </location>
</feature>
<dbReference type="GO" id="GO:0003723">
    <property type="term" value="F:RNA binding"/>
    <property type="evidence" value="ECO:0007669"/>
    <property type="project" value="TreeGrafter"/>
</dbReference>
<dbReference type="PROSITE" id="PS50020">
    <property type="entry name" value="WW_DOMAIN_2"/>
    <property type="match status" value="3"/>
</dbReference>
<dbReference type="InterPro" id="IPR039726">
    <property type="entry name" value="Prp40-like"/>
</dbReference>
<feature type="region of interest" description="Disordered" evidence="1">
    <location>
        <begin position="311"/>
        <end position="342"/>
    </location>
</feature>
<name>A0A7S4RQU6_9DINO</name>
<dbReference type="AlphaFoldDB" id="A0A7S4RQU6"/>
<evidence type="ECO:0000259" key="2">
    <source>
        <dbReference type="PROSITE" id="PS50020"/>
    </source>
</evidence>
<dbReference type="Pfam" id="PF00397">
    <property type="entry name" value="WW"/>
    <property type="match status" value="3"/>
</dbReference>